<comment type="similarity">
    <text evidence="2">Belongs to the major royal jelly protein family.</text>
</comment>
<dbReference type="Proteomes" id="UP000475862">
    <property type="component" value="Unassembled WGS sequence"/>
</dbReference>
<name>A0A6G0TZD4_APHGL</name>
<reference evidence="4 5" key="1">
    <citation type="submission" date="2019-08" db="EMBL/GenBank/DDBJ databases">
        <title>The genome of the soybean aphid Biotype 1, its phylome, world population structure and adaptation to the North American continent.</title>
        <authorList>
            <person name="Giordano R."/>
            <person name="Donthu R.K."/>
            <person name="Hernandez A.G."/>
            <person name="Wright C.L."/>
            <person name="Zimin A.V."/>
        </authorList>
    </citation>
    <scope>NUCLEOTIDE SEQUENCE [LARGE SCALE GENOMIC DNA]</scope>
    <source>
        <tissue evidence="4">Whole aphids</tissue>
    </source>
</reference>
<keyword evidence="3" id="KW-0964">Secreted</keyword>
<evidence type="ECO:0000313" key="5">
    <source>
        <dbReference type="Proteomes" id="UP000475862"/>
    </source>
</evidence>
<proteinExistence type="inferred from homology"/>
<dbReference type="InterPro" id="IPR017996">
    <property type="entry name" value="MRJP/yellow-related"/>
</dbReference>
<evidence type="ECO:0000256" key="2">
    <source>
        <dbReference type="ARBA" id="ARBA00009127"/>
    </source>
</evidence>
<accession>A0A6G0TZD4</accession>
<dbReference type="GO" id="GO:0005576">
    <property type="term" value="C:extracellular region"/>
    <property type="evidence" value="ECO:0007669"/>
    <property type="project" value="UniProtKB-SubCell"/>
</dbReference>
<dbReference type="EMBL" id="VYZN01000013">
    <property type="protein sequence ID" value="KAE9540833.1"/>
    <property type="molecule type" value="Genomic_DNA"/>
</dbReference>
<comment type="subcellular location">
    <subcellularLocation>
        <location evidence="1">Secreted</location>
    </subcellularLocation>
</comment>
<feature type="non-terminal residue" evidence="4">
    <location>
        <position position="693"/>
    </location>
</feature>
<keyword evidence="5" id="KW-1185">Reference proteome</keyword>
<evidence type="ECO:0000256" key="3">
    <source>
        <dbReference type="ARBA" id="ARBA00022525"/>
    </source>
</evidence>
<dbReference type="PANTHER" id="PTHR10009:SF6">
    <property type="entry name" value="FI16876P1"/>
    <property type="match status" value="1"/>
</dbReference>
<organism evidence="4 5">
    <name type="scientific">Aphis glycines</name>
    <name type="common">Soybean aphid</name>
    <dbReference type="NCBI Taxonomy" id="307491"/>
    <lineage>
        <taxon>Eukaryota</taxon>
        <taxon>Metazoa</taxon>
        <taxon>Ecdysozoa</taxon>
        <taxon>Arthropoda</taxon>
        <taxon>Hexapoda</taxon>
        <taxon>Insecta</taxon>
        <taxon>Pterygota</taxon>
        <taxon>Neoptera</taxon>
        <taxon>Paraneoptera</taxon>
        <taxon>Hemiptera</taxon>
        <taxon>Sternorrhyncha</taxon>
        <taxon>Aphidomorpha</taxon>
        <taxon>Aphidoidea</taxon>
        <taxon>Aphididae</taxon>
        <taxon>Aphidini</taxon>
        <taxon>Aphis</taxon>
        <taxon>Aphis</taxon>
    </lineage>
</organism>
<dbReference type="SUPFAM" id="SSF101908">
    <property type="entry name" value="Putative isomerase YbhE"/>
    <property type="match status" value="1"/>
</dbReference>
<comment type="caution">
    <text evidence="4">The sequence shown here is derived from an EMBL/GenBank/DDBJ whole genome shotgun (WGS) entry which is preliminary data.</text>
</comment>
<dbReference type="PANTHER" id="PTHR10009">
    <property type="entry name" value="PROTEIN YELLOW-RELATED"/>
    <property type="match status" value="1"/>
</dbReference>
<evidence type="ECO:0000256" key="1">
    <source>
        <dbReference type="ARBA" id="ARBA00004613"/>
    </source>
</evidence>
<dbReference type="Pfam" id="PF03022">
    <property type="entry name" value="MRJP"/>
    <property type="match status" value="1"/>
</dbReference>
<dbReference type="InterPro" id="IPR011042">
    <property type="entry name" value="6-blade_b-propeller_TolB-like"/>
</dbReference>
<dbReference type="Gene3D" id="2.120.10.30">
    <property type="entry name" value="TolB, C-terminal domain"/>
    <property type="match status" value="1"/>
</dbReference>
<dbReference type="AlphaFoldDB" id="A0A6G0TZD4"/>
<dbReference type="OrthoDB" id="6583604at2759"/>
<evidence type="ECO:0008006" key="6">
    <source>
        <dbReference type="Google" id="ProtNLM"/>
    </source>
</evidence>
<gene>
    <name evidence="4" type="ORF">AGLY_004078</name>
</gene>
<sequence length="693" mass="79756">MYHVRMYVVLQQSFQGYLKKNSEQIRPDLRILITTRALEINLKLLAKSNLKTETTFKVELYIKINKIIKILFTIGTFLIKRWFCFWNYFPVQIITNHVNIIKNMVKTMNGRKEYCLRIRLTKGNVSPTKKFPDQLATLIADIIIVSINTQTALLNISNVLRPKFSINVVDRIVTIKLIIPAPKFPYCASAVLMPAFLKIEMIPDNALLCSLHTVYKYLGLSGTNFNVGNNTTPKFKPTVNITPNTPLLLEGDNSNKYIGTIAIHVFYIEINNNIMKLYFGLFIMCYTNIYVFSENIVQNVTAILKPYMLNGHYIDWPNKKVEANYLHDKRCIPKNIIFTRFQICGNQVILVSPRYKEGVPFTLSQLMLYDKDQCFNYVRPFPSLEKNTADENKSIVNAIDIYMGQNGIVWVLDIGIINTLEETPKRESEAKILGIDYGDGRIVHRIPLRPLICRTRSRLQYIVVEYDNVNNDKPIIYIGDGGTRSIIVWNVQVNEGYRVKLPYSSTTTCTDFSTEDVFYLVLIENFNSNYIYFTYLSSSDMFKVRTKDLQKKINPKCIIDVGRKPCKMVVLGAAYGSVMYFRIKGLNHLYSWDTKESFLEENMKIVKKSVDCRTITHIDVDNDGVLWKLESNFEDYVVNTVGCYGARELTTPVLYPAGIEQPKLVLIVVTIRIHETLSSLFTIISFSILDVPK</sequence>
<evidence type="ECO:0000313" key="4">
    <source>
        <dbReference type="EMBL" id="KAE9540833.1"/>
    </source>
</evidence>
<protein>
    <recommendedName>
        <fullName evidence="6">Bee-milk protein</fullName>
    </recommendedName>
</protein>